<dbReference type="PANTHER" id="PTHR46580:SF4">
    <property type="entry name" value="ATP_GTP-BINDING PROTEIN"/>
    <property type="match status" value="1"/>
</dbReference>
<evidence type="ECO:0000256" key="1">
    <source>
        <dbReference type="ARBA" id="ARBA00022729"/>
    </source>
</evidence>
<proteinExistence type="predicted"/>
<feature type="non-terminal residue" evidence="2">
    <location>
        <position position="200"/>
    </location>
</feature>
<gene>
    <name evidence="2" type="ORF">METZ01_LOCUS269976</name>
</gene>
<reference evidence="2" key="1">
    <citation type="submission" date="2018-05" db="EMBL/GenBank/DDBJ databases">
        <authorList>
            <person name="Lanie J.A."/>
            <person name="Ng W.-L."/>
            <person name="Kazmierczak K.M."/>
            <person name="Andrzejewski T.M."/>
            <person name="Davidsen T.M."/>
            <person name="Wayne K.J."/>
            <person name="Tettelin H."/>
            <person name="Glass J.I."/>
            <person name="Rusch D."/>
            <person name="Podicherti R."/>
            <person name="Tsui H.-C.T."/>
            <person name="Winkler M.E."/>
        </authorList>
    </citation>
    <scope>NUCLEOTIDE SEQUENCE</scope>
</reference>
<organism evidence="2">
    <name type="scientific">marine metagenome</name>
    <dbReference type="NCBI Taxonomy" id="408172"/>
    <lineage>
        <taxon>unclassified sequences</taxon>
        <taxon>metagenomes</taxon>
        <taxon>ecological metagenomes</taxon>
    </lineage>
</organism>
<evidence type="ECO:0008006" key="3">
    <source>
        <dbReference type="Google" id="ProtNLM"/>
    </source>
</evidence>
<name>A0A382K0T6_9ZZZZ</name>
<dbReference type="SUPFAM" id="SSF69318">
    <property type="entry name" value="Integrin alpha N-terminal domain"/>
    <property type="match status" value="1"/>
</dbReference>
<accession>A0A382K0T6</accession>
<keyword evidence="1" id="KW-0732">Signal</keyword>
<dbReference type="InterPro" id="IPR013517">
    <property type="entry name" value="FG-GAP"/>
</dbReference>
<protein>
    <recommendedName>
        <fullName evidence="3">VCBS repeat-containing protein</fullName>
    </recommendedName>
</protein>
<evidence type="ECO:0000313" key="2">
    <source>
        <dbReference type="EMBL" id="SVC17122.1"/>
    </source>
</evidence>
<dbReference type="AlphaFoldDB" id="A0A382K0T6"/>
<dbReference type="EMBL" id="UINC01077207">
    <property type="protein sequence ID" value="SVC17122.1"/>
    <property type="molecule type" value="Genomic_DNA"/>
</dbReference>
<dbReference type="InterPro" id="IPR028994">
    <property type="entry name" value="Integrin_alpha_N"/>
</dbReference>
<dbReference type="Gene3D" id="2.130.10.130">
    <property type="entry name" value="Integrin alpha, N-terminal"/>
    <property type="match status" value="2"/>
</dbReference>
<dbReference type="PANTHER" id="PTHR46580">
    <property type="entry name" value="SENSOR KINASE-RELATED"/>
    <property type="match status" value="1"/>
</dbReference>
<sequence>MRRYIYAVILSLSLVGAQGIFTTHPYGILGTQKNLSASISLGDLDQDGDLDMVVANGRHWSEQNLIYFNDGRGFFRRSVPLGGESNTTYQVSLADIDNDGDLDALVANDRIQNQVFINDGEGNLKFDHYFGQQTSNTRGLCIADLNGDEFLDVVVANRKSQNFIYYNNGKGKFENGVAFGSLDEATITIAAGDMNGDQLT</sequence>
<dbReference type="Pfam" id="PF13517">
    <property type="entry name" value="FG-GAP_3"/>
    <property type="match status" value="2"/>
</dbReference>